<sequence length="244" mass="25418">MGSGVKPALTLSNTMAGSCHNGTAALLSRLGDSEKPGQPTGFVGSPGRSCFQPVGLGGVSQTSEASAAVMTVFQKALTAPHAQPGRYHTEPAVSSPLLLPPSTAESFINRLPLSNCRLPGDLLACSRRSLLNSNPCQMGNLHLGQEGIEPNGNMSIQSGLKFELDPSADTISPSVEESDPPILLSVAGLYGRSFQHAYYAGFPRAPQNQAALRNFASTVPNDPDSAVPSSDSTSNGEKDAHQVY</sequence>
<evidence type="ECO:0000256" key="1">
    <source>
        <dbReference type="SAM" id="MobiDB-lite"/>
    </source>
</evidence>
<proteinExistence type="predicted"/>
<dbReference type="Proteomes" id="UP000784294">
    <property type="component" value="Unassembled WGS sequence"/>
</dbReference>
<name>A0A3S5B8A7_9PLAT</name>
<evidence type="ECO:0000313" key="2">
    <source>
        <dbReference type="EMBL" id="VEL15887.1"/>
    </source>
</evidence>
<accession>A0A3S5B8A7</accession>
<keyword evidence="3" id="KW-1185">Reference proteome</keyword>
<reference evidence="2" key="1">
    <citation type="submission" date="2018-11" db="EMBL/GenBank/DDBJ databases">
        <authorList>
            <consortium name="Pathogen Informatics"/>
        </authorList>
    </citation>
    <scope>NUCLEOTIDE SEQUENCE</scope>
</reference>
<feature type="region of interest" description="Disordered" evidence="1">
    <location>
        <begin position="217"/>
        <end position="244"/>
    </location>
</feature>
<evidence type="ECO:0000313" key="3">
    <source>
        <dbReference type="Proteomes" id="UP000784294"/>
    </source>
</evidence>
<gene>
    <name evidence="2" type="ORF">PXEA_LOCUS9327</name>
</gene>
<dbReference type="AlphaFoldDB" id="A0A3S5B8A7"/>
<protein>
    <submittedName>
        <fullName evidence="2">Uncharacterized protein</fullName>
    </submittedName>
</protein>
<comment type="caution">
    <text evidence="2">The sequence shown here is derived from an EMBL/GenBank/DDBJ whole genome shotgun (WGS) entry which is preliminary data.</text>
</comment>
<dbReference type="PROSITE" id="PS51257">
    <property type="entry name" value="PROKAR_LIPOPROTEIN"/>
    <property type="match status" value="1"/>
</dbReference>
<dbReference type="EMBL" id="CAAALY010026309">
    <property type="protein sequence ID" value="VEL15887.1"/>
    <property type="molecule type" value="Genomic_DNA"/>
</dbReference>
<organism evidence="2 3">
    <name type="scientific">Protopolystoma xenopodis</name>
    <dbReference type="NCBI Taxonomy" id="117903"/>
    <lineage>
        <taxon>Eukaryota</taxon>
        <taxon>Metazoa</taxon>
        <taxon>Spiralia</taxon>
        <taxon>Lophotrochozoa</taxon>
        <taxon>Platyhelminthes</taxon>
        <taxon>Monogenea</taxon>
        <taxon>Polyopisthocotylea</taxon>
        <taxon>Polystomatidea</taxon>
        <taxon>Polystomatidae</taxon>
        <taxon>Protopolystoma</taxon>
    </lineage>
</organism>